<evidence type="ECO:0000313" key="1">
    <source>
        <dbReference type="Proteomes" id="UP000694941"/>
    </source>
</evidence>
<evidence type="ECO:0000313" key="2">
    <source>
        <dbReference type="RefSeq" id="XP_022235443.1"/>
    </source>
</evidence>
<gene>
    <name evidence="2 3" type="primary">LOC111083303</name>
</gene>
<evidence type="ECO:0000313" key="3">
    <source>
        <dbReference type="RefSeq" id="XP_022235444.1"/>
    </source>
</evidence>
<protein>
    <submittedName>
        <fullName evidence="2 3">Uncharacterized protein LOC111083303</fullName>
    </submittedName>
</protein>
<dbReference type="GeneID" id="111083303"/>
<dbReference type="Proteomes" id="UP000694941">
    <property type="component" value="Unplaced"/>
</dbReference>
<keyword evidence="1" id="KW-1185">Reference proteome</keyword>
<proteinExistence type="predicted"/>
<organism evidence="1 2">
    <name type="scientific">Limulus polyphemus</name>
    <name type="common">Atlantic horseshoe crab</name>
    <dbReference type="NCBI Taxonomy" id="6850"/>
    <lineage>
        <taxon>Eukaryota</taxon>
        <taxon>Metazoa</taxon>
        <taxon>Ecdysozoa</taxon>
        <taxon>Arthropoda</taxon>
        <taxon>Chelicerata</taxon>
        <taxon>Merostomata</taxon>
        <taxon>Xiphosura</taxon>
        <taxon>Limulidae</taxon>
        <taxon>Limulus</taxon>
    </lineage>
</organism>
<sequence>MQFLFSTHLALYPGINDEQPNSFPNVMSEIIFSRRAKNLRYRLLLLLYKELEDIKILFFIRSDNRLVKMKVFFSILLVVCLSEAVSCQTPPPGLCGFNIDQIEEYVACTKKKFPVWVIRESDKCRDEIMPGSTDVDIILKICENEETGIMFLTCFRPIFEEMEEEANEIIKQCVLQVQG</sequence>
<dbReference type="RefSeq" id="XP_022235443.1">
    <property type="nucleotide sequence ID" value="XM_022379735.1"/>
</dbReference>
<name>A0ABM1RVN8_LIMPO</name>
<dbReference type="RefSeq" id="XP_022235444.1">
    <property type="nucleotide sequence ID" value="XM_022379736.1"/>
</dbReference>
<reference evidence="2 3" key="1">
    <citation type="submission" date="2025-05" db="UniProtKB">
        <authorList>
            <consortium name="RefSeq"/>
        </authorList>
    </citation>
    <scope>IDENTIFICATION</scope>
    <source>
        <tissue evidence="2 3">Muscle</tissue>
    </source>
</reference>
<accession>A0ABM1RVN8</accession>